<dbReference type="PANTHER" id="PTHR42648">
    <property type="entry name" value="TRANSPOSASE, PUTATIVE-RELATED"/>
    <property type="match status" value="1"/>
</dbReference>
<dbReference type="PROSITE" id="PS50994">
    <property type="entry name" value="INTEGRASE"/>
    <property type="match status" value="1"/>
</dbReference>
<evidence type="ECO:0000256" key="1">
    <source>
        <dbReference type="ARBA" id="ARBA00022723"/>
    </source>
</evidence>
<dbReference type="Pfam" id="PF25597">
    <property type="entry name" value="SH3_retrovirus"/>
    <property type="match status" value="1"/>
</dbReference>
<dbReference type="Gene3D" id="3.30.420.10">
    <property type="entry name" value="Ribonuclease H-like superfamily/Ribonuclease H"/>
    <property type="match status" value="1"/>
</dbReference>
<keyword evidence="1" id="KW-0479">Metal-binding</keyword>
<organism evidence="4">
    <name type="scientific">Sesamum angustifolium</name>
    <dbReference type="NCBI Taxonomy" id="2727405"/>
    <lineage>
        <taxon>Eukaryota</taxon>
        <taxon>Viridiplantae</taxon>
        <taxon>Streptophyta</taxon>
        <taxon>Embryophyta</taxon>
        <taxon>Tracheophyta</taxon>
        <taxon>Spermatophyta</taxon>
        <taxon>Magnoliopsida</taxon>
        <taxon>eudicotyledons</taxon>
        <taxon>Gunneridae</taxon>
        <taxon>Pentapetalae</taxon>
        <taxon>asterids</taxon>
        <taxon>lamiids</taxon>
        <taxon>Lamiales</taxon>
        <taxon>Pedaliaceae</taxon>
        <taxon>Sesamum</taxon>
    </lineage>
</organism>
<dbReference type="GO" id="GO:0046872">
    <property type="term" value="F:metal ion binding"/>
    <property type="evidence" value="ECO:0007669"/>
    <property type="project" value="UniProtKB-KW"/>
</dbReference>
<evidence type="ECO:0000313" key="4">
    <source>
        <dbReference type="EMBL" id="KAL0381761.1"/>
    </source>
</evidence>
<reference evidence="4" key="1">
    <citation type="submission" date="2020-06" db="EMBL/GenBank/DDBJ databases">
        <authorList>
            <person name="Li T."/>
            <person name="Hu X."/>
            <person name="Zhang T."/>
            <person name="Song X."/>
            <person name="Zhang H."/>
            <person name="Dai N."/>
            <person name="Sheng W."/>
            <person name="Hou X."/>
            <person name="Wei L."/>
        </authorList>
    </citation>
    <scope>NUCLEOTIDE SEQUENCE</scope>
    <source>
        <strain evidence="4">G01</strain>
        <tissue evidence="4">Leaf</tissue>
    </source>
</reference>
<accession>A0AAW2RQN1</accession>
<dbReference type="InterPro" id="IPR043502">
    <property type="entry name" value="DNA/RNA_pol_sf"/>
</dbReference>
<dbReference type="SUPFAM" id="SSF56672">
    <property type="entry name" value="DNA/RNA polymerases"/>
    <property type="match status" value="1"/>
</dbReference>
<gene>
    <name evidence="4" type="ORF">Sangu_0240400</name>
</gene>
<dbReference type="Pfam" id="PF07727">
    <property type="entry name" value="RVT_2"/>
    <property type="match status" value="1"/>
</dbReference>
<dbReference type="PANTHER" id="PTHR42648:SF20">
    <property type="entry name" value="RNA-DIRECTED DNA POLYMERASE"/>
    <property type="match status" value="1"/>
</dbReference>
<feature type="domain" description="Integrase catalytic" evidence="3">
    <location>
        <begin position="1"/>
        <end position="123"/>
    </location>
</feature>
<evidence type="ECO:0000259" key="3">
    <source>
        <dbReference type="PROSITE" id="PS50994"/>
    </source>
</evidence>
<dbReference type="InterPro" id="IPR001584">
    <property type="entry name" value="Integrase_cat-core"/>
</dbReference>
<evidence type="ECO:0000256" key="2">
    <source>
        <dbReference type="ARBA" id="ARBA00022801"/>
    </source>
</evidence>
<dbReference type="InterPro" id="IPR013103">
    <property type="entry name" value="RVT_2"/>
</dbReference>
<reference evidence="4" key="2">
    <citation type="journal article" date="2024" name="Plant">
        <title>Genomic evolution and insights into agronomic trait innovations of Sesamum species.</title>
        <authorList>
            <person name="Miao H."/>
            <person name="Wang L."/>
            <person name="Qu L."/>
            <person name="Liu H."/>
            <person name="Sun Y."/>
            <person name="Le M."/>
            <person name="Wang Q."/>
            <person name="Wei S."/>
            <person name="Zheng Y."/>
            <person name="Lin W."/>
            <person name="Duan Y."/>
            <person name="Cao H."/>
            <person name="Xiong S."/>
            <person name="Wang X."/>
            <person name="Wei L."/>
            <person name="Li C."/>
            <person name="Ma Q."/>
            <person name="Ju M."/>
            <person name="Zhao R."/>
            <person name="Li G."/>
            <person name="Mu C."/>
            <person name="Tian Q."/>
            <person name="Mei H."/>
            <person name="Zhang T."/>
            <person name="Gao T."/>
            <person name="Zhang H."/>
        </authorList>
    </citation>
    <scope>NUCLEOTIDE SEQUENCE</scope>
    <source>
        <strain evidence="4">G01</strain>
    </source>
</reference>
<dbReference type="SUPFAM" id="SSF53098">
    <property type="entry name" value="Ribonuclease H-like"/>
    <property type="match status" value="1"/>
</dbReference>
<dbReference type="InterPro" id="IPR012337">
    <property type="entry name" value="RNaseH-like_sf"/>
</dbReference>
<dbReference type="InterPro" id="IPR039537">
    <property type="entry name" value="Retrotran_Ty1/copia-like"/>
</dbReference>
<keyword evidence="2" id="KW-0378">Hydrolase</keyword>
<sequence length="424" mass="48398">MKNKDEALDKFILFKNEAETQTGKKLKRLRSDRGGEYESSKFTEHCQTFGIIHEETPPYSPSSNGVAERKNRTFKDMINSLLLTSGLPKYLWGEALNTACHILNRVPLKHNTSTPFELWKGRKPSLKYFRVWGCLAKVLVPEHKRKKLGPKTVDAVFLGYVETSYALRFLVIKSEIPGIEVNTIVEFRDAVFLEDVFPMKTGIPSKSDIPRRSKRARVVKDFGSDFVTYNIEDDPVTFKDAMASLEAKQWKEAVKSEMDSIVSNGTWVLVDLPPGCTTIGCKWIFKKKLKPDGSIDKFKARLVAKGFKQKEGIDYFDTYSPVARLTTIRVLIALASVYNLSIHQMDVKTAFLYGELEEEIYMDQPEGFVAHGNERKVCKLVKSLYGLKQAPKQWHEKFDQTILAFGFTVNENDKCIYCKVKGDR</sequence>
<name>A0AAW2RQN1_9LAMI</name>
<dbReference type="InterPro" id="IPR057670">
    <property type="entry name" value="SH3_retrovirus"/>
</dbReference>
<dbReference type="GO" id="GO:0003676">
    <property type="term" value="F:nucleic acid binding"/>
    <property type="evidence" value="ECO:0007669"/>
    <property type="project" value="InterPro"/>
</dbReference>
<protein>
    <submittedName>
        <fullName evidence="4">Retrovirus-related Pol polyprotein from transposon TNT 1-94</fullName>
    </submittedName>
</protein>
<proteinExistence type="predicted"/>
<comment type="caution">
    <text evidence="4">The sequence shown here is derived from an EMBL/GenBank/DDBJ whole genome shotgun (WGS) entry which is preliminary data.</text>
</comment>
<dbReference type="GO" id="GO:0016787">
    <property type="term" value="F:hydrolase activity"/>
    <property type="evidence" value="ECO:0007669"/>
    <property type="project" value="UniProtKB-KW"/>
</dbReference>
<dbReference type="EMBL" id="JACGWK010000001">
    <property type="protein sequence ID" value="KAL0381761.1"/>
    <property type="molecule type" value="Genomic_DNA"/>
</dbReference>
<dbReference type="GO" id="GO:0015074">
    <property type="term" value="P:DNA integration"/>
    <property type="evidence" value="ECO:0007669"/>
    <property type="project" value="InterPro"/>
</dbReference>
<dbReference type="InterPro" id="IPR036397">
    <property type="entry name" value="RNaseH_sf"/>
</dbReference>
<dbReference type="AlphaFoldDB" id="A0AAW2RQN1"/>